<feature type="transmembrane region" description="Helical" evidence="1">
    <location>
        <begin position="33"/>
        <end position="53"/>
    </location>
</feature>
<keyword evidence="3" id="KW-1185">Reference proteome</keyword>
<dbReference type="AlphaFoldDB" id="A0AAW3ZX24"/>
<gene>
    <name evidence="2" type="ORF">CCAL9337_02045</name>
</gene>
<dbReference type="InterPro" id="IPR007313">
    <property type="entry name" value="FxsA"/>
</dbReference>
<proteinExistence type="predicted"/>
<dbReference type="GO" id="GO:0016020">
    <property type="term" value="C:membrane"/>
    <property type="evidence" value="ECO:0007669"/>
    <property type="project" value="InterPro"/>
</dbReference>
<evidence type="ECO:0000313" key="2">
    <source>
        <dbReference type="EMBL" id="MBE3607510.1"/>
    </source>
</evidence>
<evidence type="ECO:0000313" key="3">
    <source>
        <dbReference type="Proteomes" id="UP000650616"/>
    </source>
</evidence>
<dbReference type="EMBL" id="LIWG01000002">
    <property type="protein sequence ID" value="MBE3607510.1"/>
    <property type="molecule type" value="Genomic_DNA"/>
</dbReference>
<protein>
    <submittedName>
        <fullName evidence="2">FxsA family protein</fullName>
    </submittedName>
</protein>
<sequence length="145" mass="16429">MLRITFLPYLIIELILAYLFIIAYGFFAFFSEVMISGFIGILLMFRLGFGNIFSQNNMQDMFGGLKIFNAISLGLGGLLLFLPGLLTDAIGICVIIASFFFKPKVDNTQNFTHNYTYYEFSSKSEDKNNSEIIDVEVVDEPKSVR</sequence>
<feature type="transmembrane region" description="Helical" evidence="1">
    <location>
        <begin position="7"/>
        <end position="27"/>
    </location>
</feature>
<keyword evidence="1" id="KW-1133">Transmembrane helix</keyword>
<reference evidence="2 3" key="1">
    <citation type="submission" date="2015-08" db="EMBL/GenBank/DDBJ databases">
        <title>Comparative genomics of the Campylobacter concisus group.</title>
        <authorList>
            <person name="Yee E."/>
            <person name="Chapman M.H."/>
            <person name="Huynh S."/>
            <person name="Bono J.L."/>
            <person name="On S.L."/>
            <person name="St Leger J."/>
            <person name="Foster G."/>
            <person name="Parker C.T."/>
            <person name="Miller W.G."/>
        </authorList>
    </citation>
    <scope>NUCLEOTIDE SEQUENCE [LARGE SCALE GENOMIC DNA]</scope>
    <source>
        <strain evidence="2 3">RM9337</strain>
    </source>
</reference>
<dbReference type="NCBIfam" id="NF008528">
    <property type="entry name" value="PRK11463.1-2"/>
    <property type="match status" value="1"/>
</dbReference>
<name>A0AAW3ZX24_9BACT</name>
<comment type="caution">
    <text evidence="2">The sequence shown here is derived from an EMBL/GenBank/DDBJ whole genome shotgun (WGS) entry which is preliminary data.</text>
</comment>
<organism evidence="2 3">
    <name type="scientific">Campylobacter californiensis</name>
    <dbReference type="NCBI Taxonomy" id="1032243"/>
    <lineage>
        <taxon>Bacteria</taxon>
        <taxon>Pseudomonadati</taxon>
        <taxon>Campylobacterota</taxon>
        <taxon>Epsilonproteobacteria</taxon>
        <taxon>Campylobacterales</taxon>
        <taxon>Campylobacteraceae</taxon>
        <taxon>Campylobacter</taxon>
    </lineage>
</organism>
<dbReference type="Proteomes" id="UP000650616">
    <property type="component" value="Unassembled WGS sequence"/>
</dbReference>
<dbReference type="RefSeq" id="WP_170015453.1">
    <property type="nucleotide sequence ID" value="NZ_CP012545.1"/>
</dbReference>
<evidence type="ECO:0000256" key="1">
    <source>
        <dbReference type="SAM" id="Phobius"/>
    </source>
</evidence>
<keyword evidence="1" id="KW-0812">Transmembrane</keyword>
<keyword evidence="1" id="KW-0472">Membrane</keyword>
<feature type="transmembrane region" description="Helical" evidence="1">
    <location>
        <begin position="73"/>
        <end position="101"/>
    </location>
</feature>
<accession>A0AAW3ZX24</accession>
<dbReference type="Pfam" id="PF04186">
    <property type="entry name" value="FxsA"/>
    <property type="match status" value="1"/>
</dbReference>